<dbReference type="InterPro" id="IPR057573">
    <property type="entry name" value="NOL9_N"/>
</dbReference>
<keyword evidence="4" id="KW-0808">Transferase</keyword>
<proteinExistence type="inferred from homology"/>
<reference evidence="14" key="3">
    <citation type="submission" date="2025-09" db="UniProtKB">
        <authorList>
            <consortium name="Ensembl"/>
        </authorList>
    </citation>
    <scope>IDENTIFICATION</scope>
</reference>
<sequence>EQKQEEKEEVPGAAAAGPAPHRAAWDPVRNRTVLAMLPGESLVFRGKCQLTCLYGRVEVLGFTVEEGQQPYPLLSLPTHCPLSLAALGHAGADKTRKERRQGARAVVRKHLPAEVRKDLLSEISSDSCLILLEPLDTPLTRFLQSLPEHQDLFGLGQKESSVQLAGLECPFSPIGVFPLKGSSGQVTSQSYSSALGDLVNACREESEGYPIILVCGSKNVGKSTFNRHLINTLLNHTVSVDYLECDVGQTEFTPPGCLSLLSVTEPLLGPPFTHQRLPSRMVFFGESSVERDLDRYLESVKYLWRFYRRETPIVINTMGWVKGFGFQLLVDLIRLLSVTHVVQISHGDTSQFPALTPAYLRSATGWLTTPRVQRSSMPTEGEETQDCMAAQGHTLLGVQSEFEGAGEALITKYHSNVLRDLALLGYFSQLQDPEPGPARSLNCFTPYQVPMSSVALRVMHCEVAPAHVLYTANASLVGLCVLAEKVGGAGGPVLLSRTPVCECLGFGVLRGVDVPRGLYFVVTPVPPSVLRQVNCLLLGGVTLPHTLLRTQLGAEGECPYITSDYSFDISGAGKLRVQKGLKRREHLGGFSSRNGPR</sequence>
<dbReference type="InterPro" id="IPR057570">
    <property type="entry name" value="NOL9_C"/>
</dbReference>
<dbReference type="GO" id="GO:0031017">
    <property type="term" value="P:exocrine pancreas development"/>
    <property type="evidence" value="ECO:0007669"/>
    <property type="project" value="Ensembl"/>
</dbReference>
<dbReference type="InterPro" id="IPR045116">
    <property type="entry name" value="Clp1/Grc3"/>
</dbReference>
<dbReference type="GO" id="GO:0061113">
    <property type="term" value="P:pancreas morphogenesis"/>
    <property type="evidence" value="ECO:0007669"/>
    <property type="project" value="Ensembl"/>
</dbReference>
<dbReference type="Bgee" id="ENSLOCG00000002798">
    <property type="expression patterns" value="Expressed in ovary and 13 other cell types or tissues"/>
</dbReference>
<dbReference type="SUPFAM" id="SSF52540">
    <property type="entry name" value="P-loop containing nucleoside triphosphate hydrolases"/>
    <property type="match status" value="1"/>
</dbReference>
<dbReference type="FunFam" id="3.40.50.300:FF:003212">
    <property type="entry name" value="Putative cleavage/polyadenylation factor ia subunit clp1p"/>
    <property type="match status" value="1"/>
</dbReference>
<dbReference type="Ensembl" id="ENSLOCT00000003307.1">
    <property type="protein sequence ID" value="ENSLOCP00000003300.1"/>
    <property type="gene ID" value="ENSLOCG00000002798.1"/>
</dbReference>
<evidence type="ECO:0000256" key="10">
    <source>
        <dbReference type="SAM" id="MobiDB-lite"/>
    </source>
</evidence>
<dbReference type="Pfam" id="PF16575">
    <property type="entry name" value="CLP1_P"/>
    <property type="match status" value="1"/>
</dbReference>
<dbReference type="GO" id="GO:0001889">
    <property type="term" value="P:liver development"/>
    <property type="evidence" value="ECO:0007669"/>
    <property type="project" value="Ensembl"/>
</dbReference>
<dbReference type="STRING" id="7918.ENSLOCP00000003300"/>
<dbReference type="GO" id="GO:0060216">
    <property type="term" value="P:definitive hemopoiesis"/>
    <property type="evidence" value="ECO:0007669"/>
    <property type="project" value="Ensembl"/>
</dbReference>
<dbReference type="GO" id="GO:0005730">
    <property type="term" value="C:nucleolus"/>
    <property type="evidence" value="ECO:0007669"/>
    <property type="project" value="UniProtKB-SubCell"/>
</dbReference>
<dbReference type="GO" id="GO:0048565">
    <property type="term" value="P:digestive tract development"/>
    <property type="evidence" value="ECO:0007669"/>
    <property type="project" value="Ensembl"/>
</dbReference>
<evidence type="ECO:0000256" key="7">
    <source>
        <dbReference type="ARBA" id="ARBA00022840"/>
    </source>
</evidence>
<dbReference type="PANTHER" id="PTHR12755">
    <property type="entry name" value="CLEAVAGE/POLYADENYLATION FACTOR IA SUBUNIT CLP1P"/>
    <property type="match status" value="1"/>
</dbReference>
<dbReference type="EMBL" id="AHAT01009687">
    <property type="status" value="NOT_ANNOTATED_CDS"/>
    <property type="molecule type" value="Genomic_DNA"/>
</dbReference>
<feature type="compositionally biased region" description="Basic and acidic residues" evidence="10">
    <location>
        <begin position="1"/>
        <end position="10"/>
    </location>
</feature>
<keyword evidence="5" id="KW-0547">Nucleotide-binding</keyword>
<keyword evidence="6" id="KW-0418">Kinase</keyword>
<reference evidence="15" key="1">
    <citation type="submission" date="2011-12" db="EMBL/GenBank/DDBJ databases">
        <title>The Draft Genome of Lepisosteus oculatus.</title>
        <authorList>
            <consortium name="The Broad Institute Genome Assembly &amp; Analysis Group"/>
            <consortium name="Computational R&amp;D Group"/>
            <consortium name="and Sequencing Platform"/>
            <person name="Di Palma F."/>
            <person name="Alfoldi J."/>
            <person name="Johnson J."/>
            <person name="Berlin A."/>
            <person name="Gnerre S."/>
            <person name="Jaffe D."/>
            <person name="MacCallum I."/>
            <person name="Young S."/>
            <person name="Walker B.J."/>
            <person name="Lander E.S."/>
            <person name="Lindblad-Toh K."/>
        </authorList>
    </citation>
    <scope>NUCLEOTIDE SEQUENCE [LARGE SCALE GENOMIC DNA]</scope>
</reference>
<evidence type="ECO:0000256" key="6">
    <source>
        <dbReference type="ARBA" id="ARBA00022777"/>
    </source>
</evidence>
<dbReference type="GeneTree" id="ENSGT00940000153668"/>
<evidence type="ECO:0000256" key="3">
    <source>
        <dbReference type="ARBA" id="ARBA00022552"/>
    </source>
</evidence>
<dbReference type="GO" id="GO:0051731">
    <property type="term" value="F:polynucleotide 5'-hydroxyl-kinase activity"/>
    <property type="evidence" value="ECO:0000318"/>
    <property type="project" value="GO_Central"/>
</dbReference>
<dbReference type="InterPro" id="IPR032319">
    <property type="entry name" value="CLP1_P"/>
</dbReference>
<evidence type="ECO:0000256" key="1">
    <source>
        <dbReference type="ARBA" id="ARBA00004604"/>
    </source>
</evidence>
<accession>W5M4J2</accession>
<dbReference type="Gene3D" id="3.40.50.300">
    <property type="entry name" value="P-loop containing nucleotide triphosphate hydrolases"/>
    <property type="match status" value="1"/>
</dbReference>
<feature type="domain" description="Clp1 P-loop" evidence="11">
    <location>
        <begin position="216"/>
        <end position="348"/>
    </location>
</feature>
<dbReference type="eggNOG" id="KOG2750">
    <property type="taxonomic scope" value="Eukaryota"/>
</dbReference>
<dbReference type="GO" id="GO:0005524">
    <property type="term" value="F:ATP binding"/>
    <property type="evidence" value="ECO:0007669"/>
    <property type="project" value="UniProtKB-KW"/>
</dbReference>
<name>W5M4J2_LEPOC</name>
<evidence type="ECO:0000313" key="15">
    <source>
        <dbReference type="Proteomes" id="UP000018468"/>
    </source>
</evidence>
<dbReference type="GO" id="GO:0005634">
    <property type="term" value="C:nucleus"/>
    <property type="evidence" value="ECO:0000318"/>
    <property type="project" value="GO_Central"/>
</dbReference>
<dbReference type="AlphaFoldDB" id="W5M4J2"/>
<dbReference type="FunCoup" id="W5M4J2">
    <property type="interactions" value="1194"/>
</dbReference>
<dbReference type="OMA" id="FEGEMPY"/>
<feature type="compositionally biased region" description="Low complexity" evidence="10">
    <location>
        <begin position="11"/>
        <end position="22"/>
    </location>
</feature>
<protein>
    <recommendedName>
        <fullName evidence="9">Polynucleotide 5'-hydroxyl-kinase NOL9</fullName>
    </recommendedName>
</protein>
<dbReference type="GO" id="GO:0000448">
    <property type="term" value="P:cleavage in ITS2 between 5.8S rRNA and LSU-rRNA of tricistronic rRNA transcript (SSU-rRNA, 5.8S rRNA, LSU-rRNA)"/>
    <property type="evidence" value="ECO:0000318"/>
    <property type="project" value="GO_Central"/>
</dbReference>
<dbReference type="EMBL" id="AHAT01009685">
    <property type="status" value="NOT_ANNOTATED_CDS"/>
    <property type="molecule type" value="Genomic_DNA"/>
</dbReference>
<evidence type="ECO:0000256" key="2">
    <source>
        <dbReference type="ARBA" id="ARBA00011003"/>
    </source>
</evidence>
<dbReference type="Pfam" id="PF25467">
    <property type="entry name" value="NOL9_C"/>
    <property type="match status" value="1"/>
</dbReference>
<dbReference type="EMBL" id="AHAT01009686">
    <property type="status" value="NOT_ANNOTATED_CDS"/>
    <property type="molecule type" value="Genomic_DNA"/>
</dbReference>
<feature type="domain" description="NOL9 C-terminal" evidence="13">
    <location>
        <begin position="445"/>
        <end position="544"/>
    </location>
</feature>
<keyword evidence="3" id="KW-0698">rRNA processing</keyword>
<organism evidence="14 15">
    <name type="scientific">Lepisosteus oculatus</name>
    <name type="common">Spotted gar</name>
    <dbReference type="NCBI Taxonomy" id="7918"/>
    <lineage>
        <taxon>Eukaryota</taxon>
        <taxon>Metazoa</taxon>
        <taxon>Chordata</taxon>
        <taxon>Craniata</taxon>
        <taxon>Vertebrata</taxon>
        <taxon>Euteleostomi</taxon>
        <taxon>Actinopterygii</taxon>
        <taxon>Neopterygii</taxon>
        <taxon>Holostei</taxon>
        <taxon>Semionotiformes</taxon>
        <taxon>Lepisosteidae</taxon>
        <taxon>Lepisosteus</taxon>
    </lineage>
</organism>
<evidence type="ECO:0000256" key="9">
    <source>
        <dbReference type="ARBA" id="ARBA00071212"/>
    </source>
</evidence>
<keyword evidence="15" id="KW-1185">Reference proteome</keyword>
<dbReference type="Proteomes" id="UP000018468">
    <property type="component" value="Linkage group LG25"/>
</dbReference>
<evidence type="ECO:0000256" key="8">
    <source>
        <dbReference type="ARBA" id="ARBA00023242"/>
    </source>
</evidence>
<dbReference type="HOGENOM" id="CLU_021128_2_0_1"/>
<dbReference type="EMBL" id="AHAT01009684">
    <property type="status" value="NOT_ANNOTATED_CDS"/>
    <property type="molecule type" value="Genomic_DNA"/>
</dbReference>
<dbReference type="InParanoid" id="W5M4J2"/>
<evidence type="ECO:0000256" key="4">
    <source>
        <dbReference type="ARBA" id="ARBA00022679"/>
    </source>
</evidence>
<evidence type="ECO:0000259" key="11">
    <source>
        <dbReference type="Pfam" id="PF16575"/>
    </source>
</evidence>
<evidence type="ECO:0000259" key="12">
    <source>
        <dbReference type="Pfam" id="PF24419"/>
    </source>
</evidence>
<feature type="domain" description="NOL9 N-terminal" evidence="12">
    <location>
        <begin position="29"/>
        <end position="154"/>
    </location>
</feature>
<evidence type="ECO:0000256" key="5">
    <source>
        <dbReference type="ARBA" id="ARBA00022741"/>
    </source>
</evidence>
<evidence type="ECO:0000259" key="13">
    <source>
        <dbReference type="Pfam" id="PF25467"/>
    </source>
</evidence>
<feature type="region of interest" description="Disordered" evidence="10">
    <location>
        <begin position="1"/>
        <end position="24"/>
    </location>
</feature>
<dbReference type="Pfam" id="PF24419">
    <property type="entry name" value="Cupin_NOL9"/>
    <property type="match status" value="1"/>
</dbReference>
<dbReference type="InterPro" id="IPR027417">
    <property type="entry name" value="P-loop_NTPase"/>
</dbReference>
<evidence type="ECO:0000313" key="14">
    <source>
        <dbReference type="Ensembl" id="ENSLOCP00000003300.1"/>
    </source>
</evidence>
<reference evidence="14" key="2">
    <citation type="submission" date="2025-08" db="UniProtKB">
        <authorList>
            <consortium name="Ensembl"/>
        </authorList>
    </citation>
    <scope>IDENTIFICATION</scope>
</reference>
<keyword evidence="8" id="KW-0539">Nucleus</keyword>
<comment type="subcellular location">
    <subcellularLocation>
        <location evidence="1">Nucleus</location>
        <location evidence="1">Nucleolus</location>
    </subcellularLocation>
</comment>
<keyword evidence="7" id="KW-0067">ATP-binding</keyword>
<comment type="similarity">
    <text evidence="2">Belongs to the Clp1 family. NOL9/GRC3 subfamily.</text>
</comment>
<dbReference type="PANTHER" id="PTHR12755:SF3">
    <property type="entry name" value="POLYNUCLEOTIDE 5'-HYDROXYL-KINASE NOL9"/>
    <property type="match status" value="1"/>
</dbReference>